<keyword evidence="2" id="KW-0812">Transmembrane</keyword>
<feature type="transmembrane region" description="Helical" evidence="2">
    <location>
        <begin position="421"/>
        <end position="440"/>
    </location>
</feature>
<proteinExistence type="predicted"/>
<comment type="caution">
    <text evidence="3">The sequence shown here is derived from an EMBL/GenBank/DDBJ whole genome shotgun (WGS) entry which is preliminary data.</text>
</comment>
<feature type="transmembrane region" description="Helical" evidence="2">
    <location>
        <begin position="107"/>
        <end position="132"/>
    </location>
</feature>
<reference evidence="3" key="1">
    <citation type="submission" date="2023-07" db="EMBL/GenBank/DDBJ databases">
        <title>Sequencing the genomes of 1000 actinobacteria strains.</title>
        <authorList>
            <person name="Klenk H.-P."/>
        </authorList>
    </citation>
    <scope>NUCLEOTIDE SEQUENCE</scope>
    <source>
        <strain evidence="3">DSM 44707</strain>
    </source>
</reference>
<dbReference type="AlphaFoldDB" id="A0AAE3YP41"/>
<organism evidence="3 4">
    <name type="scientific">Catenuloplanes atrovinosus</name>
    <dbReference type="NCBI Taxonomy" id="137266"/>
    <lineage>
        <taxon>Bacteria</taxon>
        <taxon>Bacillati</taxon>
        <taxon>Actinomycetota</taxon>
        <taxon>Actinomycetes</taxon>
        <taxon>Micromonosporales</taxon>
        <taxon>Micromonosporaceae</taxon>
        <taxon>Catenuloplanes</taxon>
    </lineage>
</organism>
<feature type="transmembrane region" description="Helical" evidence="2">
    <location>
        <begin position="313"/>
        <end position="336"/>
    </location>
</feature>
<protein>
    <submittedName>
        <fullName evidence="3">Uncharacterized protein</fullName>
    </submittedName>
</protein>
<name>A0AAE3YP41_9ACTN</name>
<keyword evidence="4" id="KW-1185">Reference proteome</keyword>
<evidence type="ECO:0000313" key="4">
    <source>
        <dbReference type="Proteomes" id="UP001183643"/>
    </source>
</evidence>
<accession>A0AAE3YP41</accession>
<evidence type="ECO:0000313" key="3">
    <source>
        <dbReference type="EMBL" id="MDR7275971.1"/>
    </source>
</evidence>
<evidence type="ECO:0000256" key="1">
    <source>
        <dbReference type="SAM" id="MobiDB-lite"/>
    </source>
</evidence>
<feature type="transmembrane region" description="Helical" evidence="2">
    <location>
        <begin position="251"/>
        <end position="269"/>
    </location>
</feature>
<feature type="transmembrane region" description="Helical" evidence="2">
    <location>
        <begin position="356"/>
        <end position="377"/>
    </location>
</feature>
<dbReference type="Proteomes" id="UP001183643">
    <property type="component" value="Unassembled WGS sequence"/>
</dbReference>
<keyword evidence="2" id="KW-0472">Membrane</keyword>
<keyword evidence="2" id="KW-1133">Transmembrane helix</keyword>
<feature type="transmembrane region" description="Helical" evidence="2">
    <location>
        <begin position="281"/>
        <end position="307"/>
    </location>
</feature>
<feature type="transmembrane region" description="Helical" evidence="2">
    <location>
        <begin position="178"/>
        <end position="196"/>
    </location>
</feature>
<evidence type="ECO:0000256" key="2">
    <source>
        <dbReference type="SAM" id="Phobius"/>
    </source>
</evidence>
<gene>
    <name evidence="3" type="ORF">J2S41_002749</name>
</gene>
<feature type="transmembrane region" description="Helical" evidence="2">
    <location>
        <begin position="477"/>
        <end position="498"/>
    </location>
</feature>
<dbReference type="RefSeq" id="WP_310367623.1">
    <property type="nucleotide sequence ID" value="NZ_JAVDYB010000001.1"/>
</dbReference>
<feature type="transmembrane region" description="Helical" evidence="2">
    <location>
        <begin position="139"/>
        <end position="158"/>
    </location>
</feature>
<feature type="region of interest" description="Disordered" evidence="1">
    <location>
        <begin position="62"/>
        <end position="91"/>
    </location>
</feature>
<feature type="transmembrane region" description="Helical" evidence="2">
    <location>
        <begin position="208"/>
        <end position="231"/>
    </location>
</feature>
<dbReference type="EMBL" id="JAVDYB010000001">
    <property type="protein sequence ID" value="MDR7275971.1"/>
    <property type="molecule type" value="Genomic_DNA"/>
</dbReference>
<feature type="transmembrane region" description="Helical" evidence="2">
    <location>
        <begin position="389"/>
        <end position="409"/>
    </location>
</feature>
<sequence>MSCSACGSPRPADAAVLCANCGARFPSRGPGRFTPLATQRGGSFAGQAGGGSVTVLDGIVVPPSRQNGPVDREPEPQPLLISTPAPASTPPAATPALRWRDLFSGAWHGAAVTVTAGAVLTAVFATAAATLLRGSDSDLAGWLTAAVTLIGLALGGSLSAGADLLPGVAVVADLRLQVLPVLLTVAIAGPLAGLAIRDERLRPSPVRGALLARTAITAGTVTALVTGAGVLNAVQSVDGRVTAGLAPLPTAVPVFALVIAVTVAARLTVTPAVAPRSLRPLADAAALLGRFTVALLLGTAVVGVVLAATGSHWAVLGGLVALPSALLVLLGVPVTVSVPSMVEVVDGLTLVTRPSWWSLLLLVPAVAALVAAVRHALARPVGARTSAAATIGLTAASVTLLAVAGRVTAEITFASVEAGPSLLGAVIAGLVWGGLLAASARVAPDLALLFRSAAETMPVHDSWRAVFFGTARVRTGVIVATAAALVVPALALTGIVVVNRSEFGPDRVALAYLRAVSRGDAAAAMAERTGTASGPLLTDAVLRATGVTRPDDVRIVSTVVDGARAQVATSFTLGGEEQLLTLTLASEERRYGLFDRWRVVSELGAVSVTDAGMPVTVAGVTVSAGRMLPAFPARYPLAVADPSDTYRATRTTVVVLGGTAEVAAEPVLSASARDRITDALEAGLSACTARTDPFMTDCPFDLAGTQLVMVDRVTYDLRRPPHVDLHGSEVVTTSSGTVDYRASMLDGTERTGTIEFNVTGSATFADDGTVTLTLG</sequence>